<reference evidence="12 13" key="1">
    <citation type="submission" date="2024-10" db="EMBL/GenBank/DDBJ databases">
        <title>The Natural Products Discovery Center: Release of the First 8490 Sequenced Strains for Exploring Actinobacteria Biosynthetic Diversity.</title>
        <authorList>
            <person name="Kalkreuter E."/>
            <person name="Kautsar S.A."/>
            <person name="Yang D."/>
            <person name="Bader C.D."/>
            <person name="Teijaro C.N."/>
            <person name="Fluegel L."/>
            <person name="Davis C.M."/>
            <person name="Simpson J.R."/>
            <person name="Lauterbach L."/>
            <person name="Steele A.D."/>
            <person name="Gui C."/>
            <person name="Meng S."/>
            <person name="Li G."/>
            <person name="Viehrig K."/>
            <person name="Ye F."/>
            <person name="Su P."/>
            <person name="Kiefer A.F."/>
            <person name="Nichols A."/>
            <person name="Cepeda A.J."/>
            <person name="Yan W."/>
            <person name="Fan B."/>
            <person name="Jiang Y."/>
            <person name="Adhikari A."/>
            <person name="Zheng C.-J."/>
            <person name="Schuster L."/>
            <person name="Cowan T.M."/>
            <person name="Smanski M.J."/>
            <person name="Chevrette M.G."/>
            <person name="De Carvalho L.P.S."/>
            <person name="Shen B."/>
        </authorList>
    </citation>
    <scope>NUCLEOTIDE SEQUENCE [LARGE SCALE GENOMIC DNA]</scope>
    <source>
        <strain evidence="12 13">NPDC053399</strain>
    </source>
</reference>
<evidence type="ECO:0000256" key="4">
    <source>
        <dbReference type="ARBA" id="ARBA00022840"/>
    </source>
</evidence>
<comment type="catalytic activity">
    <reaction evidence="7 8">
        <text>tRNA(Val) + L-valine + ATP = L-valyl-tRNA(Val) + AMP + diphosphate</text>
        <dbReference type="Rhea" id="RHEA:10704"/>
        <dbReference type="Rhea" id="RHEA-COMP:9672"/>
        <dbReference type="Rhea" id="RHEA-COMP:9708"/>
        <dbReference type="ChEBI" id="CHEBI:30616"/>
        <dbReference type="ChEBI" id="CHEBI:33019"/>
        <dbReference type="ChEBI" id="CHEBI:57762"/>
        <dbReference type="ChEBI" id="CHEBI:78442"/>
        <dbReference type="ChEBI" id="CHEBI:78537"/>
        <dbReference type="ChEBI" id="CHEBI:456215"/>
        <dbReference type="EC" id="6.1.1.9"/>
    </reaction>
</comment>
<gene>
    <name evidence="8 12" type="primary">valS</name>
    <name evidence="12" type="ORF">ACIGXA_06915</name>
</gene>
<evidence type="ECO:0000259" key="11">
    <source>
        <dbReference type="Pfam" id="PF08264"/>
    </source>
</evidence>
<comment type="subunit">
    <text evidence="8">Monomer.</text>
</comment>
<evidence type="ECO:0000256" key="2">
    <source>
        <dbReference type="ARBA" id="ARBA00022598"/>
    </source>
</evidence>
<dbReference type="InterPro" id="IPR002300">
    <property type="entry name" value="aa-tRNA-synth_Ia"/>
</dbReference>
<dbReference type="SUPFAM" id="SSF50677">
    <property type="entry name" value="ValRS/IleRS/LeuRS editing domain"/>
    <property type="match status" value="1"/>
</dbReference>
<dbReference type="CDD" id="cd07962">
    <property type="entry name" value="Anticodon_Ia_Val"/>
    <property type="match status" value="1"/>
</dbReference>
<keyword evidence="4 8" id="KW-0067">ATP-binding</keyword>
<dbReference type="InterPro" id="IPR014729">
    <property type="entry name" value="Rossmann-like_a/b/a_fold"/>
</dbReference>
<evidence type="ECO:0000256" key="6">
    <source>
        <dbReference type="ARBA" id="ARBA00023146"/>
    </source>
</evidence>
<dbReference type="Gene3D" id="3.90.740.10">
    <property type="entry name" value="Valyl/Leucyl/Isoleucyl-tRNA synthetase, editing domain"/>
    <property type="match status" value="1"/>
</dbReference>
<dbReference type="InterPro" id="IPR048044">
    <property type="entry name" value="Valyl-tRNA_ligase_actino"/>
</dbReference>
<dbReference type="NCBIfam" id="NF000540">
    <property type="entry name" value="alt_ValS"/>
    <property type="match status" value="1"/>
</dbReference>
<feature type="short sequence motif" description="'KMSKS' region" evidence="8">
    <location>
        <begin position="583"/>
        <end position="587"/>
    </location>
</feature>
<dbReference type="EC" id="6.1.1.9" evidence="8"/>
<comment type="function">
    <text evidence="8">Catalyzes the attachment of valine to tRNA(Val). As ValRS can inadvertently accommodate and process structurally similar amino acids such as threonine, to avoid such errors, it has a 'posttransfer' editing activity that hydrolyzes mischarged Thr-tRNA(Val) in a tRNA-dependent manner.</text>
</comment>
<keyword evidence="5 8" id="KW-0648">Protein biosynthesis</keyword>
<evidence type="ECO:0000256" key="1">
    <source>
        <dbReference type="ARBA" id="ARBA00022490"/>
    </source>
</evidence>
<dbReference type="InterPro" id="IPR009008">
    <property type="entry name" value="Val/Leu/Ile-tRNA-synth_edit"/>
</dbReference>
<comment type="caution">
    <text evidence="12">The sequence shown here is derived from an EMBL/GenBank/DDBJ whole genome shotgun (WGS) entry which is preliminary data.</text>
</comment>
<dbReference type="GO" id="GO:0004832">
    <property type="term" value="F:valine-tRNA ligase activity"/>
    <property type="evidence" value="ECO:0007669"/>
    <property type="project" value="UniProtKB-EC"/>
</dbReference>
<keyword evidence="13" id="KW-1185">Reference proteome</keyword>
<name>A0ABW8C1D2_9ACTN</name>
<dbReference type="SUPFAM" id="SSF52374">
    <property type="entry name" value="Nucleotidylyl transferase"/>
    <property type="match status" value="1"/>
</dbReference>
<dbReference type="Proteomes" id="UP001614394">
    <property type="component" value="Unassembled WGS sequence"/>
</dbReference>
<proteinExistence type="inferred from homology"/>
<comment type="domain">
    <text evidence="8">ValRS has two distinct active sites: one for aminoacylation and one for editing. The misactivated threonine is translocated from the active site to the editing site.</text>
</comment>
<dbReference type="Pfam" id="PF08264">
    <property type="entry name" value="Anticodon_1"/>
    <property type="match status" value="1"/>
</dbReference>
<dbReference type="Pfam" id="PF00133">
    <property type="entry name" value="tRNA-synt_1"/>
    <property type="match status" value="1"/>
</dbReference>
<dbReference type="SUPFAM" id="SSF47323">
    <property type="entry name" value="Anticodon-binding domain of a subclass of class I aminoacyl-tRNA synthetases"/>
    <property type="match status" value="1"/>
</dbReference>
<dbReference type="InterPro" id="IPR013155">
    <property type="entry name" value="M/V/L/I-tRNA-synth_anticd-bd"/>
</dbReference>
<feature type="region of interest" description="Disordered" evidence="9">
    <location>
        <begin position="469"/>
        <end position="503"/>
    </location>
</feature>
<protein>
    <recommendedName>
        <fullName evidence="8">Valine--tRNA ligase</fullName>
        <ecNumber evidence="8">6.1.1.9</ecNumber>
    </recommendedName>
    <alternativeName>
        <fullName evidence="8">Valyl-tRNA synthetase</fullName>
        <shortName evidence="8">ValRS</shortName>
    </alternativeName>
</protein>
<keyword evidence="3 8" id="KW-0547">Nucleotide-binding</keyword>
<dbReference type="NCBIfam" id="NF009687">
    <property type="entry name" value="PRK13208.1"/>
    <property type="match status" value="1"/>
</dbReference>
<dbReference type="Gene3D" id="3.40.50.620">
    <property type="entry name" value="HUPs"/>
    <property type="match status" value="2"/>
</dbReference>
<dbReference type="PANTHER" id="PTHR11946">
    <property type="entry name" value="VALYL-TRNA SYNTHETASES"/>
    <property type="match status" value="1"/>
</dbReference>
<dbReference type="InterPro" id="IPR022874">
    <property type="entry name" value="Valine-tRNA_ligase_type_2"/>
</dbReference>
<dbReference type="InterPro" id="IPR009080">
    <property type="entry name" value="tRNAsynth_Ia_anticodon-bd"/>
</dbReference>
<dbReference type="InterPro" id="IPR001412">
    <property type="entry name" value="aa-tRNA-synth_I_CS"/>
</dbReference>
<dbReference type="HAMAP" id="MF_02005">
    <property type="entry name" value="Val_tRNA_synth_type2"/>
    <property type="match status" value="1"/>
</dbReference>
<keyword evidence="6 8" id="KW-0030">Aminoacyl-tRNA synthetase</keyword>
<sequence>MTFTHRPSGVPERPVLDGLEEKWSQRWDASGVYVFDRSKTREQVFSIDTPPPTVSGSLHVGHVFSYTHTDAIARYQRMCGKEVFYPMGWDDNGLPTERRVQNYFGVRCDPALPYDKDFTPPENPGKQQLPVSRRNFIELCERLTVEDEKAFEDLWRRLGLSVDWTRTYQTINDEARATSQLAFLNCLARGEAYMAEAPTLWDVTFRTAVAQAELEDRERPAAYHRLAFHGADGRRVMIDTTRPELLPACVALVAHPDDARYQDLFGTTVRTPLFDVAVPVLAHQLADPEKGSGIAMVCTFGDTTDVTWWRELRLDTRPVIGWDGRFTADPPPGLDSEQARAAYGRLAGATAHTARERVVEMLRAGGEMEGDPRPVTHTVKFFEKGDKPLEIVTTRQWYLRNGGRDVPLREELLRRGAELHWHPEHMRVRYENWVSGLNGDWLVSRQRFFGVPIPVWYPLDQEGNPEYDRPIAPDPAALPVDPSAEAPAGYTEQQRGTPGGFTGDPDIMDTWATSSLTPQIAGRWLKDPDLFARVFPMDLRPQAHEIIRTWLFSTVVRSHAEHGVLPWKHATISGWILDPDRKKMSKSKGNVVTPADLLVQHGSDAVRYWAASGRPGTDTAFDTGQMKIGRRLAVKILNASKFVRGFGEVPDGTPVTEPLDRAMLAELAAAVEEVTAAFEDFNYARALERTEHFFWRFCDDYVELVKDRAYGAEGSADGSWDTAGTHSARAALTTALDTLLRLFAPVLPFVTEEVWSWHAEGSVHRADWPAAAEIRAMAADGDGELLATAAEVIAAVRKAKSEAKVSMRAEVTQAVVSGPRKVLDRYALVDADVRAAGRIGSVELREDAGPLEVRVSL</sequence>
<keyword evidence="2 8" id="KW-0436">Ligase</keyword>
<dbReference type="PANTHER" id="PTHR11946:SF93">
    <property type="entry name" value="VALINE--TRNA LIGASE, CHLOROPLASTIC_MITOCHONDRIAL 2"/>
    <property type="match status" value="1"/>
</dbReference>
<evidence type="ECO:0000313" key="12">
    <source>
        <dbReference type="EMBL" id="MFI9100238.1"/>
    </source>
</evidence>
<evidence type="ECO:0000256" key="9">
    <source>
        <dbReference type="SAM" id="MobiDB-lite"/>
    </source>
</evidence>
<comment type="similarity">
    <text evidence="8">Belongs to the class-I aminoacyl-tRNA synthetase family. ValS type 2 subfamily.</text>
</comment>
<evidence type="ECO:0000256" key="7">
    <source>
        <dbReference type="ARBA" id="ARBA00047552"/>
    </source>
</evidence>
<evidence type="ECO:0000313" key="13">
    <source>
        <dbReference type="Proteomes" id="UP001614394"/>
    </source>
</evidence>
<feature type="domain" description="Methionyl/Valyl/Leucyl/Isoleucyl-tRNA synthetase anticodon-binding" evidence="11">
    <location>
        <begin position="660"/>
        <end position="811"/>
    </location>
</feature>
<feature type="binding site" evidence="8">
    <location>
        <position position="586"/>
    </location>
    <ligand>
        <name>ATP</name>
        <dbReference type="ChEBI" id="CHEBI:30616"/>
    </ligand>
</feature>
<evidence type="ECO:0000256" key="5">
    <source>
        <dbReference type="ARBA" id="ARBA00022917"/>
    </source>
</evidence>
<keyword evidence="1 8" id="KW-0963">Cytoplasm</keyword>
<accession>A0ABW8C1D2</accession>
<comment type="subcellular location">
    <subcellularLocation>
        <location evidence="8">Cytoplasm</location>
    </subcellularLocation>
</comment>
<dbReference type="RefSeq" id="WP_399645231.1">
    <property type="nucleotide sequence ID" value="NZ_JBITYG010000002.1"/>
</dbReference>
<dbReference type="EMBL" id="JBITYG010000002">
    <property type="protein sequence ID" value="MFI9100238.1"/>
    <property type="molecule type" value="Genomic_DNA"/>
</dbReference>
<evidence type="ECO:0000259" key="10">
    <source>
        <dbReference type="Pfam" id="PF00133"/>
    </source>
</evidence>
<dbReference type="Gene3D" id="1.10.730.10">
    <property type="entry name" value="Isoleucyl-tRNA Synthetase, Domain 1"/>
    <property type="match status" value="1"/>
</dbReference>
<dbReference type="PROSITE" id="PS00178">
    <property type="entry name" value="AA_TRNA_LIGASE_I"/>
    <property type="match status" value="1"/>
</dbReference>
<dbReference type="PRINTS" id="PR00986">
    <property type="entry name" value="TRNASYNTHVAL"/>
</dbReference>
<feature type="domain" description="Aminoacyl-tRNA synthetase class Ia" evidence="10">
    <location>
        <begin position="23"/>
        <end position="621"/>
    </location>
</feature>
<evidence type="ECO:0000256" key="3">
    <source>
        <dbReference type="ARBA" id="ARBA00022741"/>
    </source>
</evidence>
<organism evidence="12 13">
    <name type="scientific">Streptomyces fildesensis</name>
    <dbReference type="NCBI Taxonomy" id="375757"/>
    <lineage>
        <taxon>Bacteria</taxon>
        <taxon>Bacillati</taxon>
        <taxon>Actinomycetota</taxon>
        <taxon>Actinomycetes</taxon>
        <taxon>Kitasatosporales</taxon>
        <taxon>Streptomycetaceae</taxon>
        <taxon>Streptomyces</taxon>
    </lineage>
</organism>
<feature type="short sequence motif" description="'HIGH' region" evidence="8">
    <location>
        <begin position="52"/>
        <end position="62"/>
    </location>
</feature>
<dbReference type="InterPro" id="IPR033705">
    <property type="entry name" value="Anticodon_Ia_Val"/>
</dbReference>
<dbReference type="InterPro" id="IPR002303">
    <property type="entry name" value="Valyl-tRNA_ligase"/>
</dbReference>
<evidence type="ECO:0000256" key="8">
    <source>
        <dbReference type="HAMAP-Rule" id="MF_02005"/>
    </source>
</evidence>